<dbReference type="SUPFAM" id="SSF50382">
    <property type="entry name" value="Agglutinin"/>
    <property type="match status" value="2"/>
</dbReference>
<evidence type="ECO:0000259" key="3">
    <source>
        <dbReference type="SMART" id="SM00791"/>
    </source>
</evidence>
<dbReference type="PANTHER" id="PTHR39244">
    <property type="entry name" value="NATTERIN-4"/>
    <property type="match status" value="1"/>
</dbReference>
<dbReference type="EMBL" id="JAJJMA010143456">
    <property type="protein sequence ID" value="MCL7034234.1"/>
    <property type="molecule type" value="Genomic_DNA"/>
</dbReference>
<reference evidence="4" key="1">
    <citation type="submission" date="2022-03" db="EMBL/GenBank/DDBJ databases">
        <title>A functionally conserved STORR gene fusion in Papaver species that diverged 16.8 million years ago.</title>
        <authorList>
            <person name="Catania T."/>
        </authorList>
    </citation>
    <scope>NUCLEOTIDE SEQUENCE</scope>
    <source>
        <strain evidence="4">S-191538</strain>
    </source>
</reference>
<name>A0AA41V823_PAPNU</name>
<organism evidence="4 5">
    <name type="scientific">Papaver nudicaule</name>
    <name type="common">Iceland poppy</name>
    <dbReference type="NCBI Taxonomy" id="74823"/>
    <lineage>
        <taxon>Eukaryota</taxon>
        <taxon>Viridiplantae</taxon>
        <taxon>Streptophyta</taxon>
        <taxon>Embryophyta</taxon>
        <taxon>Tracheophyta</taxon>
        <taxon>Spermatophyta</taxon>
        <taxon>Magnoliopsida</taxon>
        <taxon>Ranunculales</taxon>
        <taxon>Papaveraceae</taxon>
        <taxon>Papaveroideae</taxon>
        <taxon>Papaver</taxon>
    </lineage>
</organism>
<dbReference type="CDD" id="cd00257">
    <property type="entry name" value="beta-trefoil_FSCN-like"/>
    <property type="match status" value="1"/>
</dbReference>
<feature type="domain" description="Agglutinin" evidence="3">
    <location>
        <begin position="149"/>
        <end position="283"/>
    </location>
</feature>
<sequence length="440" mass="49600">MELPRFFALQGIMNSKYLIHKKGPDAPDMKCIGEEIVSPHTKFEAEMPEMGNNDRGLVHIRCCYNNKYWVKESEEYDMIAPRATIPEEDDTKWSCTMFEPVFSTDFGDTRIVFKHVNLNRPLLIHNDGFIRVGQESGSQFAAINWESLLVLPKYIAFRRGDEKYLNVIEVDGDLGFTSDDSGDPTVGQRVVTNGDGSILLRSGCQNKYWARDTNDRIMARLQEIRGSSRHQSFQPIKVDDDIIALRSLGNNMFCRSCKDGDDKYCLKADAPTISRDTHFKEDGRIYDETMITMASGDVVNRTNVADTVDLKFSYQDTRTSSWNFSGSLTLGVTCEMEAGIPFICDGKVELSGSVTMGVQHTTTTTTTRLGETVYKVNVPAHTSVKVNLKATKGKCDVPYSYTQRDTYINGETETYKKDDGVFTGTNCYHLSYHTEEEALT</sequence>
<dbReference type="SMART" id="SM00791">
    <property type="entry name" value="Agglutinin"/>
    <property type="match status" value="1"/>
</dbReference>
<dbReference type="Pfam" id="PF01117">
    <property type="entry name" value="Aerolysin"/>
    <property type="match status" value="1"/>
</dbReference>
<dbReference type="Gene3D" id="2.80.10.50">
    <property type="match status" value="2"/>
</dbReference>
<evidence type="ECO:0000313" key="5">
    <source>
        <dbReference type="Proteomes" id="UP001177140"/>
    </source>
</evidence>
<dbReference type="InterPro" id="IPR053237">
    <property type="entry name" value="Natterin_C"/>
</dbReference>
<dbReference type="InterPro" id="IPR055267">
    <property type="entry name" value="Aerolysin-like_C"/>
</dbReference>
<accession>A0AA41V823</accession>
<comment type="caution">
    <text evidence="4">The sequence shown here is derived from an EMBL/GenBank/DDBJ whole genome shotgun (WGS) entry which is preliminary data.</text>
</comment>
<keyword evidence="5" id="KW-1185">Reference proteome</keyword>
<evidence type="ECO:0000313" key="4">
    <source>
        <dbReference type="EMBL" id="MCL7034234.1"/>
    </source>
</evidence>
<gene>
    <name evidence="4" type="ORF">MKW94_007285</name>
</gene>
<dbReference type="Proteomes" id="UP001177140">
    <property type="component" value="Unassembled WGS sequence"/>
</dbReference>
<evidence type="ECO:0000256" key="2">
    <source>
        <dbReference type="ARBA" id="ARBA00023157"/>
    </source>
</evidence>
<dbReference type="InterPro" id="IPR036242">
    <property type="entry name" value="Agglutinin_dom_sf"/>
</dbReference>
<dbReference type="PANTHER" id="PTHR39244:SF5">
    <property type="entry name" value="NATTERIN-3-LIKE"/>
    <property type="match status" value="1"/>
</dbReference>
<dbReference type="SUPFAM" id="SSF56973">
    <property type="entry name" value="Aerolisin/ETX pore-forming domain"/>
    <property type="match status" value="1"/>
</dbReference>
<dbReference type="AlphaFoldDB" id="A0AA41V823"/>
<proteinExistence type="inferred from homology"/>
<keyword evidence="2" id="KW-1015">Disulfide bond</keyword>
<protein>
    <recommendedName>
        <fullName evidence="3">Agglutinin domain-containing protein</fullName>
    </recommendedName>
</protein>
<evidence type="ECO:0000256" key="1">
    <source>
        <dbReference type="ARBA" id="ARBA00009831"/>
    </source>
</evidence>
<dbReference type="InterPro" id="IPR008998">
    <property type="entry name" value="Agglutinin"/>
</dbReference>
<dbReference type="CDD" id="cd20216">
    <property type="entry name" value="PFM_HFR-2-like"/>
    <property type="match status" value="1"/>
</dbReference>
<dbReference type="Pfam" id="PF07468">
    <property type="entry name" value="Agglutinin"/>
    <property type="match status" value="1"/>
</dbReference>
<dbReference type="Gene3D" id="2.170.15.10">
    <property type="entry name" value="Proaerolysin, chain A, domain 3"/>
    <property type="match status" value="1"/>
</dbReference>
<comment type="similarity">
    <text evidence="1">Belongs to the aerolysin family.</text>
</comment>